<evidence type="ECO:0000313" key="4">
    <source>
        <dbReference type="Proteomes" id="UP001630127"/>
    </source>
</evidence>
<feature type="region of interest" description="Disordered" evidence="1">
    <location>
        <begin position="42"/>
        <end position="86"/>
    </location>
</feature>
<feature type="region of interest" description="Disordered" evidence="1">
    <location>
        <begin position="125"/>
        <end position="168"/>
    </location>
</feature>
<protein>
    <recommendedName>
        <fullName evidence="2">J domain-containing protein</fullName>
    </recommendedName>
</protein>
<dbReference type="EMBL" id="JBJUIK010000005">
    <property type="protein sequence ID" value="KAL3527955.1"/>
    <property type="molecule type" value="Genomic_DNA"/>
</dbReference>
<feature type="compositionally biased region" description="Basic residues" evidence="1">
    <location>
        <begin position="138"/>
        <end position="158"/>
    </location>
</feature>
<dbReference type="AlphaFoldDB" id="A0ABD3ABV0"/>
<organism evidence="3 4">
    <name type="scientific">Cinchona calisaya</name>
    <dbReference type="NCBI Taxonomy" id="153742"/>
    <lineage>
        <taxon>Eukaryota</taxon>
        <taxon>Viridiplantae</taxon>
        <taxon>Streptophyta</taxon>
        <taxon>Embryophyta</taxon>
        <taxon>Tracheophyta</taxon>
        <taxon>Spermatophyta</taxon>
        <taxon>Magnoliopsida</taxon>
        <taxon>eudicotyledons</taxon>
        <taxon>Gunneridae</taxon>
        <taxon>Pentapetalae</taxon>
        <taxon>asterids</taxon>
        <taxon>lamiids</taxon>
        <taxon>Gentianales</taxon>
        <taxon>Rubiaceae</taxon>
        <taxon>Cinchonoideae</taxon>
        <taxon>Cinchoneae</taxon>
        <taxon>Cinchona</taxon>
    </lineage>
</organism>
<evidence type="ECO:0000259" key="2">
    <source>
        <dbReference type="PROSITE" id="PS50076"/>
    </source>
</evidence>
<comment type="caution">
    <text evidence="3">The sequence shown here is derived from an EMBL/GenBank/DDBJ whole genome shotgun (WGS) entry which is preliminary data.</text>
</comment>
<feature type="compositionally biased region" description="Basic and acidic residues" evidence="1">
    <location>
        <begin position="67"/>
        <end position="86"/>
    </location>
</feature>
<sequence>MQAVLRWRNLLVLRNSVIQSTTIASISKTQLADFHSTRISHEKWKSKRSSANKKWNPDTSSGQQQSKDTRSGQHQSKDYIKYKTRQKRADTKKALKNLLFNSGSSNIIFEETFAETNTAWDLDEEDPFDMKDQSKSSHAARRAARAHHKRMKRKFRREKLRESSDDPENVFQASFGNRWCTWSYWSWRDTSHESSTTGFDFKDHSSWRNRRQRESDIESEGESETDSCVATSNSERKILGLPLKGPLRIQDVKNAFRSSALKWHPDKHQGPSQAMAEEKFKLCVDAYKSLCNSLSTA</sequence>
<feature type="compositionally biased region" description="Polar residues" evidence="1">
    <location>
        <begin position="57"/>
        <end position="66"/>
    </location>
</feature>
<reference evidence="3 4" key="1">
    <citation type="submission" date="2024-11" db="EMBL/GenBank/DDBJ databases">
        <title>A near-complete genome assembly of Cinchona calisaya.</title>
        <authorList>
            <person name="Lian D.C."/>
            <person name="Zhao X.W."/>
            <person name="Wei L."/>
        </authorList>
    </citation>
    <scope>NUCLEOTIDE SEQUENCE [LARGE SCALE GENOMIC DNA]</scope>
    <source>
        <tissue evidence="3">Nenye</tissue>
    </source>
</reference>
<evidence type="ECO:0000313" key="3">
    <source>
        <dbReference type="EMBL" id="KAL3527955.1"/>
    </source>
</evidence>
<gene>
    <name evidence="3" type="ORF">ACH5RR_012611</name>
</gene>
<feature type="domain" description="J" evidence="2">
    <location>
        <begin position="234"/>
        <end position="295"/>
    </location>
</feature>
<proteinExistence type="predicted"/>
<dbReference type="PANTHER" id="PTHR45376">
    <property type="entry name" value="CHAPERONE DNAJ-DOMAIN SUPERFAMILY PROTEIN-RELATED"/>
    <property type="match status" value="1"/>
</dbReference>
<evidence type="ECO:0000256" key="1">
    <source>
        <dbReference type="SAM" id="MobiDB-lite"/>
    </source>
</evidence>
<dbReference type="PROSITE" id="PS50076">
    <property type="entry name" value="DNAJ_2"/>
    <property type="match status" value="1"/>
</dbReference>
<dbReference type="InterPro" id="IPR036869">
    <property type="entry name" value="J_dom_sf"/>
</dbReference>
<dbReference type="SUPFAM" id="SSF46565">
    <property type="entry name" value="Chaperone J-domain"/>
    <property type="match status" value="1"/>
</dbReference>
<dbReference type="Proteomes" id="UP001630127">
    <property type="component" value="Unassembled WGS sequence"/>
</dbReference>
<dbReference type="Gene3D" id="1.10.287.110">
    <property type="entry name" value="DnaJ domain"/>
    <property type="match status" value="1"/>
</dbReference>
<dbReference type="Pfam" id="PF00226">
    <property type="entry name" value="DnaJ"/>
    <property type="match status" value="1"/>
</dbReference>
<dbReference type="PANTHER" id="PTHR45376:SF5">
    <property type="entry name" value="CHAPERONE DNAJ-DOMAIN SUPERFAMILY PROTEIN"/>
    <property type="match status" value="1"/>
</dbReference>
<dbReference type="InterPro" id="IPR001623">
    <property type="entry name" value="DnaJ_domain"/>
</dbReference>
<keyword evidence="4" id="KW-1185">Reference proteome</keyword>
<dbReference type="SMART" id="SM00271">
    <property type="entry name" value="DnaJ"/>
    <property type="match status" value="1"/>
</dbReference>
<dbReference type="CDD" id="cd06257">
    <property type="entry name" value="DnaJ"/>
    <property type="match status" value="1"/>
</dbReference>
<name>A0ABD3ABV0_9GENT</name>
<accession>A0ABD3ABV0</accession>